<dbReference type="Proteomes" id="UP001607302">
    <property type="component" value="Unassembled WGS sequence"/>
</dbReference>
<sequence length="134" mass="15791">MPNIGFKKVYERSRSSKSQYEFFKAGQWKLFQRKIFRRIPEMINAKHMKIVFEVNISIFEWQGNPSQKGLPSSLIVLCPRFETFDLIGGIKLGFNANRKSLLRLTSSVQGIWRKRYEIKKWLVTCRLFKSAVVV</sequence>
<dbReference type="AlphaFoldDB" id="A0ABD2BRK0"/>
<dbReference type="EMBL" id="JAUDFV010000064">
    <property type="protein sequence ID" value="KAL2735401.1"/>
    <property type="molecule type" value="Genomic_DNA"/>
</dbReference>
<name>A0ABD2BRK0_VESSQ</name>
<reference evidence="1 2" key="1">
    <citation type="journal article" date="2024" name="Ann. Entomol. Soc. Am.">
        <title>Genomic analyses of the southern and eastern yellowjacket wasps (Hymenoptera: Vespidae) reveal evolutionary signatures of social life.</title>
        <authorList>
            <person name="Catto M.A."/>
            <person name="Caine P.B."/>
            <person name="Orr S.E."/>
            <person name="Hunt B.G."/>
            <person name="Goodisman M.A.D."/>
        </authorList>
    </citation>
    <scope>NUCLEOTIDE SEQUENCE [LARGE SCALE GENOMIC DNA]</scope>
    <source>
        <strain evidence="1">233</strain>
        <tissue evidence="1">Head and thorax</tissue>
    </source>
</reference>
<accession>A0ABD2BRK0</accession>
<comment type="caution">
    <text evidence="1">The sequence shown here is derived from an EMBL/GenBank/DDBJ whole genome shotgun (WGS) entry which is preliminary data.</text>
</comment>
<proteinExistence type="predicted"/>
<organism evidence="1 2">
    <name type="scientific">Vespula squamosa</name>
    <name type="common">Southern yellow jacket</name>
    <name type="synonym">Wasp</name>
    <dbReference type="NCBI Taxonomy" id="30214"/>
    <lineage>
        <taxon>Eukaryota</taxon>
        <taxon>Metazoa</taxon>
        <taxon>Ecdysozoa</taxon>
        <taxon>Arthropoda</taxon>
        <taxon>Hexapoda</taxon>
        <taxon>Insecta</taxon>
        <taxon>Pterygota</taxon>
        <taxon>Neoptera</taxon>
        <taxon>Endopterygota</taxon>
        <taxon>Hymenoptera</taxon>
        <taxon>Apocrita</taxon>
        <taxon>Aculeata</taxon>
        <taxon>Vespoidea</taxon>
        <taxon>Vespidae</taxon>
        <taxon>Vespinae</taxon>
        <taxon>Vespula</taxon>
    </lineage>
</organism>
<evidence type="ECO:0000313" key="2">
    <source>
        <dbReference type="Proteomes" id="UP001607302"/>
    </source>
</evidence>
<keyword evidence="2" id="KW-1185">Reference proteome</keyword>
<gene>
    <name evidence="1" type="ORF">V1478_003041</name>
</gene>
<protein>
    <submittedName>
        <fullName evidence="1">Uncharacterized protein</fullName>
    </submittedName>
</protein>
<evidence type="ECO:0000313" key="1">
    <source>
        <dbReference type="EMBL" id="KAL2735401.1"/>
    </source>
</evidence>